<organism evidence="2 3">
    <name type="scientific">Lentilactobacillus kosonis</name>
    <dbReference type="NCBI Taxonomy" id="2810561"/>
    <lineage>
        <taxon>Bacteria</taxon>
        <taxon>Bacillati</taxon>
        <taxon>Bacillota</taxon>
        <taxon>Bacilli</taxon>
        <taxon>Lactobacillales</taxon>
        <taxon>Lactobacillaceae</taxon>
        <taxon>Lentilactobacillus</taxon>
    </lineage>
</organism>
<dbReference type="RefSeq" id="WP_125007702.1">
    <property type="nucleotide sequence ID" value="NZ_BEXA01000001.1"/>
</dbReference>
<keyword evidence="3" id="KW-1185">Reference proteome</keyword>
<dbReference type="Proteomes" id="UP000286974">
    <property type="component" value="Unassembled WGS sequence"/>
</dbReference>
<dbReference type="AlphaFoldDB" id="A0A401FIR3"/>
<dbReference type="EMBL" id="BEXA01000001">
    <property type="protein sequence ID" value="GAY72176.1"/>
    <property type="molecule type" value="Genomic_DNA"/>
</dbReference>
<gene>
    <name evidence="2" type="ORF">NBRC111893_322</name>
</gene>
<keyword evidence="1" id="KW-0812">Transmembrane</keyword>
<evidence type="ECO:0000313" key="3">
    <source>
        <dbReference type="Proteomes" id="UP000286974"/>
    </source>
</evidence>
<proteinExistence type="predicted"/>
<feature type="transmembrane region" description="Helical" evidence="1">
    <location>
        <begin position="37"/>
        <end position="58"/>
    </location>
</feature>
<keyword evidence="1" id="KW-0472">Membrane</keyword>
<comment type="caution">
    <text evidence="2">The sequence shown here is derived from an EMBL/GenBank/DDBJ whole genome shotgun (WGS) entry which is preliminary data.</text>
</comment>
<evidence type="ECO:0000256" key="1">
    <source>
        <dbReference type="SAM" id="Phobius"/>
    </source>
</evidence>
<reference evidence="2 3" key="1">
    <citation type="submission" date="2017-11" db="EMBL/GenBank/DDBJ databases">
        <title>Draft Genome Sequence of Lactobacillus curieae NBRC 111893 isolated from Koso, a Japanese sugar-Vegetable Fermented Beverage.</title>
        <authorList>
            <person name="Chiou T.Y."/>
            <person name="Oshima K."/>
            <person name="Suda W."/>
            <person name="Hattori M."/>
            <person name="Takahashi T."/>
        </authorList>
    </citation>
    <scope>NUCLEOTIDE SEQUENCE [LARGE SCALE GENOMIC DNA]</scope>
    <source>
        <strain evidence="2 3">NBRC111893</strain>
    </source>
</reference>
<feature type="transmembrane region" description="Helical" evidence="1">
    <location>
        <begin position="7"/>
        <end position="31"/>
    </location>
</feature>
<dbReference type="OrthoDB" id="2327757at2"/>
<evidence type="ECO:0000313" key="2">
    <source>
        <dbReference type="EMBL" id="GAY72176.1"/>
    </source>
</evidence>
<protein>
    <submittedName>
        <fullName evidence="2">Uncharacterized protein</fullName>
    </submittedName>
</protein>
<keyword evidence="1" id="KW-1133">Transmembrane helix</keyword>
<sequence>MDKNLFISLIGLFTLIFGTILASIVATWGIGQMLPELGAFLVSALIAVGIAKISHLNFRN</sequence>
<accession>A0A401FIR3</accession>
<name>A0A401FIR3_9LACO</name>